<reference evidence="2" key="1">
    <citation type="submission" date="2024-07" db="EMBL/GenBank/DDBJ databases">
        <authorList>
            <person name="Yu S.T."/>
        </authorList>
    </citation>
    <scope>NUCLEOTIDE SEQUENCE</scope>
    <source>
        <strain evidence="2">R21</strain>
    </source>
</reference>
<name>A0AB39NZD7_9ACTN</name>
<dbReference type="RefSeq" id="WP_369228760.1">
    <property type="nucleotide sequence ID" value="NZ_CP163435.1"/>
</dbReference>
<proteinExistence type="predicted"/>
<evidence type="ECO:0000313" key="2">
    <source>
        <dbReference type="EMBL" id="XDQ23212.1"/>
    </source>
</evidence>
<feature type="region of interest" description="Disordered" evidence="1">
    <location>
        <begin position="56"/>
        <end position="76"/>
    </location>
</feature>
<protein>
    <recommendedName>
        <fullName evidence="3">DUF317 domain-containing protein</fullName>
    </recommendedName>
</protein>
<evidence type="ECO:0008006" key="3">
    <source>
        <dbReference type="Google" id="ProtNLM"/>
    </source>
</evidence>
<feature type="compositionally biased region" description="Low complexity" evidence="1">
    <location>
        <begin position="1"/>
        <end position="13"/>
    </location>
</feature>
<feature type="region of interest" description="Disordered" evidence="1">
    <location>
        <begin position="1"/>
        <end position="33"/>
    </location>
</feature>
<accession>A0AB39NZD7</accession>
<dbReference type="EMBL" id="CP163435">
    <property type="protein sequence ID" value="XDQ23212.1"/>
    <property type="molecule type" value="Genomic_DNA"/>
</dbReference>
<dbReference type="AlphaFoldDB" id="A0AB39NZD7"/>
<organism evidence="2">
    <name type="scientific">Streptomyces sp. R21</name>
    <dbReference type="NCBI Taxonomy" id="3238627"/>
    <lineage>
        <taxon>Bacteria</taxon>
        <taxon>Bacillati</taxon>
        <taxon>Actinomycetota</taxon>
        <taxon>Actinomycetes</taxon>
        <taxon>Kitasatosporales</taxon>
        <taxon>Streptomycetaceae</taxon>
        <taxon>Streptomyces</taxon>
    </lineage>
</organism>
<gene>
    <name evidence="2" type="ORF">AB5J56_00045</name>
</gene>
<sequence>MSPNNPASSPDSSVTGPPTADEPPTTSQLPTAPPALWAPLADVLQALHHAGEAPQLEGAHDWRLQPTDHTPGIRRTPEHGAWQRMVEWNTDGTCRWTAVQGGIWQWPGAAQLRAVEALAAKVRTLLEHDEAYANGDPTISGTDLNSDAWDLLKEVERIV</sequence>
<evidence type="ECO:0000256" key="1">
    <source>
        <dbReference type="SAM" id="MobiDB-lite"/>
    </source>
</evidence>